<evidence type="ECO:0000259" key="8">
    <source>
        <dbReference type="PROSITE" id="PS50011"/>
    </source>
</evidence>
<dbReference type="PANTHER" id="PTHR24056:SF508">
    <property type="entry name" value="CYCLIN-DEPENDENT KINASE 10"/>
    <property type="match status" value="1"/>
</dbReference>
<keyword evidence="2" id="KW-0723">Serine/threonine-protein kinase</keyword>
<evidence type="ECO:0000256" key="3">
    <source>
        <dbReference type="ARBA" id="ARBA00022679"/>
    </source>
</evidence>
<reference evidence="9" key="1">
    <citation type="journal article" date="2023" name="G3 (Bethesda)">
        <title>A reference genome for the long-term kleptoplast-retaining sea slug Elysia crispata morphotype clarki.</title>
        <authorList>
            <person name="Eastman K.E."/>
            <person name="Pendleton A.L."/>
            <person name="Shaikh M.A."/>
            <person name="Suttiyut T."/>
            <person name="Ogas R."/>
            <person name="Tomko P."/>
            <person name="Gavelis G."/>
            <person name="Widhalm J.R."/>
            <person name="Wisecaver J.H."/>
        </authorList>
    </citation>
    <scope>NUCLEOTIDE SEQUENCE</scope>
    <source>
        <strain evidence="9">ECLA1</strain>
    </source>
</reference>
<dbReference type="Gene3D" id="1.10.510.10">
    <property type="entry name" value="Transferase(Phosphotransferase) domain 1"/>
    <property type="match status" value="1"/>
</dbReference>
<dbReference type="GO" id="GO:0007346">
    <property type="term" value="P:regulation of mitotic cell cycle"/>
    <property type="evidence" value="ECO:0007669"/>
    <property type="project" value="TreeGrafter"/>
</dbReference>
<keyword evidence="4" id="KW-0547">Nucleotide-binding</keyword>
<keyword evidence="3" id="KW-0808">Transferase</keyword>
<dbReference type="Pfam" id="PF00069">
    <property type="entry name" value="Pkinase"/>
    <property type="match status" value="1"/>
</dbReference>
<organism evidence="9 10">
    <name type="scientific">Elysia crispata</name>
    <name type="common">lettuce slug</name>
    <dbReference type="NCBI Taxonomy" id="231223"/>
    <lineage>
        <taxon>Eukaryota</taxon>
        <taxon>Metazoa</taxon>
        <taxon>Spiralia</taxon>
        <taxon>Lophotrochozoa</taxon>
        <taxon>Mollusca</taxon>
        <taxon>Gastropoda</taxon>
        <taxon>Heterobranchia</taxon>
        <taxon>Euthyneura</taxon>
        <taxon>Panpulmonata</taxon>
        <taxon>Sacoglossa</taxon>
        <taxon>Placobranchoidea</taxon>
        <taxon>Plakobranchidae</taxon>
        <taxon>Elysia</taxon>
    </lineage>
</organism>
<dbReference type="InterPro" id="IPR008271">
    <property type="entry name" value="Ser/Thr_kinase_AS"/>
</dbReference>
<dbReference type="AlphaFoldDB" id="A0AAE1CZG4"/>
<feature type="compositionally biased region" description="Polar residues" evidence="7">
    <location>
        <begin position="517"/>
        <end position="539"/>
    </location>
</feature>
<evidence type="ECO:0000256" key="6">
    <source>
        <dbReference type="ARBA" id="ARBA00022840"/>
    </source>
</evidence>
<evidence type="ECO:0000313" key="10">
    <source>
        <dbReference type="Proteomes" id="UP001283361"/>
    </source>
</evidence>
<dbReference type="InterPro" id="IPR050108">
    <property type="entry name" value="CDK"/>
</dbReference>
<dbReference type="Gene3D" id="3.30.200.20">
    <property type="entry name" value="Phosphorylase Kinase, domain 1"/>
    <property type="match status" value="1"/>
</dbReference>
<dbReference type="PROSITE" id="PS50011">
    <property type="entry name" value="PROTEIN_KINASE_DOM"/>
    <property type="match status" value="1"/>
</dbReference>
<dbReference type="Proteomes" id="UP001283361">
    <property type="component" value="Unassembled WGS sequence"/>
</dbReference>
<dbReference type="FunFam" id="1.10.510.10:FF:000624">
    <property type="entry name" value="Mitogen-activated protein kinase"/>
    <property type="match status" value="1"/>
</dbReference>
<keyword evidence="10" id="KW-1185">Reference proteome</keyword>
<proteinExistence type="inferred from homology"/>
<keyword evidence="5" id="KW-0418">Kinase</keyword>
<feature type="region of interest" description="Disordered" evidence="7">
    <location>
        <begin position="517"/>
        <end position="585"/>
    </location>
</feature>
<evidence type="ECO:0000313" key="9">
    <source>
        <dbReference type="EMBL" id="KAK3747189.1"/>
    </source>
</evidence>
<comment type="caution">
    <text evidence="9">The sequence shown here is derived from an EMBL/GenBank/DDBJ whole genome shotgun (WGS) entry which is preliminary data.</text>
</comment>
<keyword evidence="6" id="KW-0067">ATP-binding</keyword>
<evidence type="ECO:0000256" key="4">
    <source>
        <dbReference type="ARBA" id="ARBA00022741"/>
    </source>
</evidence>
<evidence type="ECO:0000256" key="7">
    <source>
        <dbReference type="SAM" id="MobiDB-lite"/>
    </source>
</evidence>
<evidence type="ECO:0000256" key="1">
    <source>
        <dbReference type="ARBA" id="ARBA00006485"/>
    </source>
</evidence>
<name>A0AAE1CZG4_9GAST</name>
<evidence type="ECO:0000256" key="5">
    <source>
        <dbReference type="ARBA" id="ARBA00022777"/>
    </source>
</evidence>
<dbReference type="InterPro" id="IPR000719">
    <property type="entry name" value="Prot_kinase_dom"/>
</dbReference>
<dbReference type="SMART" id="SM00220">
    <property type="entry name" value="S_TKc"/>
    <property type="match status" value="1"/>
</dbReference>
<dbReference type="SUPFAM" id="SSF56112">
    <property type="entry name" value="Protein kinase-like (PK-like)"/>
    <property type="match status" value="1"/>
</dbReference>
<protein>
    <recommendedName>
        <fullName evidence="8">Protein kinase domain-containing protein</fullName>
    </recommendedName>
</protein>
<comment type="similarity">
    <text evidence="1">Belongs to the protein kinase superfamily. CMGC Ser/Thr protein kinase family. CDC2/CDKX subfamily.</text>
</comment>
<dbReference type="PROSITE" id="PS00108">
    <property type="entry name" value="PROTEIN_KINASE_ST"/>
    <property type="match status" value="1"/>
</dbReference>
<feature type="compositionally biased region" description="Acidic residues" evidence="7">
    <location>
        <begin position="575"/>
        <end position="585"/>
    </location>
</feature>
<dbReference type="GO" id="GO:0005524">
    <property type="term" value="F:ATP binding"/>
    <property type="evidence" value="ECO:0007669"/>
    <property type="project" value="UniProtKB-KW"/>
</dbReference>
<gene>
    <name evidence="9" type="ORF">RRG08_035735</name>
</gene>
<feature type="domain" description="Protein kinase" evidence="8">
    <location>
        <begin position="4"/>
        <end position="333"/>
    </location>
</feature>
<sequence>MYRYKVLDTLGAGAYGASLPSSIPDLLVSSQKCCIISGALGLNFRTNNVRPRTEGSVFKVEDIFTKTHLALKGVRMSDANSYTLSTREIAILQVCQSPYVVSLLGSWQEDIPLEGELATHHFILMELCSSSLRQAIESNRNGMEVERVKSITAQLTSGLAFVHSKDIIHRDLKPDNILLTADGTVKIADFGMSRAESPARLHTPRVVTLWYRSPELLLGAANYTKAVDLWSVGCIVAELLMGYPLIPAFTEIEMLLAIVKLFGNIDRSVMPAHLDLPLLDSVVLPLQSSMPACVGLAVLGDRDTHALPFIASLLQINPDLRLSCAAALFHSFIAEDAQSCSQGPDLPAQQFPLQLTLPTAMIPLPAAPLVQQALGNFALGAAFLHPGQLNMAYVAEVPFLPALPALPMQMPNLAQAAPVCSGSAMLPQASLVNPPIQPSVEMLPRTSHESYDTVSESADSVQVPVLPTLPVVPMQIPFLAQEAPIFPELAMPTQASQGNPPVLPPIEIFTRMSQNSYAPVSESGESVQATTSTQITASDSDPHQCWSREEEDGVEVIVIEDSSEEGDRATLNSTQEDDDVIVVAD</sequence>
<dbReference type="GO" id="GO:0004674">
    <property type="term" value="F:protein serine/threonine kinase activity"/>
    <property type="evidence" value="ECO:0007669"/>
    <property type="project" value="UniProtKB-KW"/>
</dbReference>
<dbReference type="GO" id="GO:0005634">
    <property type="term" value="C:nucleus"/>
    <property type="evidence" value="ECO:0007669"/>
    <property type="project" value="TreeGrafter"/>
</dbReference>
<dbReference type="InterPro" id="IPR011009">
    <property type="entry name" value="Kinase-like_dom_sf"/>
</dbReference>
<dbReference type="EMBL" id="JAWDGP010006106">
    <property type="protein sequence ID" value="KAK3747189.1"/>
    <property type="molecule type" value="Genomic_DNA"/>
</dbReference>
<evidence type="ECO:0000256" key="2">
    <source>
        <dbReference type="ARBA" id="ARBA00022527"/>
    </source>
</evidence>
<dbReference type="PANTHER" id="PTHR24056">
    <property type="entry name" value="CELL DIVISION PROTEIN KINASE"/>
    <property type="match status" value="1"/>
</dbReference>
<accession>A0AAE1CZG4</accession>